<evidence type="ECO:0000256" key="4">
    <source>
        <dbReference type="ARBA" id="ARBA00022448"/>
    </source>
</evidence>
<comment type="caution">
    <text evidence="9">The sequence shown here is derived from an EMBL/GenBank/DDBJ whole genome shotgun (WGS) entry which is preliminary data.</text>
</comment>
<dbReference type="PANTHER" id="PTHR12806">
    <property type="entry name" value="EAP30 SUBUNIT OF ELL COMPLEX"/>
    <property type="match status" value="1"/>
</dbReference>
<dbReference type="Gene3D" id="6.10.140.180">
    <property type="match status" value="1"/>
</dbReference>
<dbReference type="Gene3D" id="1.10.10.10">
    <property type="entry name" value="Winged helix-like DNA-binding domain superfamily/Winged helix DNA-binding domain"/>
    <property type="match status" value="2"/>
</dbReference>
<dbReference type="Proteomes" id="UP000790833">
    <property type="component" value="Unassembled WGS sequence"/>
</dbReference>
<evidence type="ECO:0000256" key="7">
    <source>
        <dbReference type="ARBA" id="ARBA00022927"/>
    </source>
</evidence>
<dbReference type="RefSeq" id="XP_043047770.1">
    <property type="nucleotide sequence ID" value="XM_043192715.1"/>
</dbReference>
<gene>
    <name evidence="9" type="ORF">KQ657_001938</name>
</gene>
<dbReference type="InterPro" id="IPR016689">
    <property type="entry name" value="ESCRT-2_cplx_Snf8"/>
</dbReference>
<dbReference type="GO" id="GO:0000814">
    <property type="term" value="C:ESCRT II complex"/>
    <property type="evidence" value="ECO:0007669"/>
    <property type="project" value="InterPro"/>
</dbReference>
<evidence type="ECO:0000256" key="6">
    <source>
        <dbReference type="ARBA" id="ARBA00022753"/>
    </source>
</evidence>
<evidence type="ECO:0000256" key="1">
    <source>
        <dbReference type="ARBA" id="ARBA00004481"/>
    </source>
</evidence>
<dbReference type="EMBL" id="JAHMUF010000019">
    <property type="protein sequence ID" value="KAG7192220.1"/>
    <property type="molecule type" value="Genomic_DNA"/>
</dbReference>
<keyword evidence="4" id="KW-0813">Transport</keyword>
<dbReference type="InterPro" id="IPR036390">
    <property type="entry name" value="WH_DNA-bd_sf"/>
</dbReference>
<accession>A0A9P8AGD3</accession>
<evidence type="ECO:0000256" key="8">
    <source>
        <dbReference type="ARBA" id="ARBA00023136"/>
    </source>
</evidence>
<sequence length="248" mass="28149">MLLRYNREAYLELGRLINERQSSQLSTQLSVLQSAIVNFSVDHRETIRVNSEFRTKFTRLCQQVGIDPVALLIHSLGAGISDGVDKPQEYYTILLLRIVEVCQETRAMNGGLISLKELRSQLNTTSGTSVLELKVTDNDVTKCIEVLKELGNGYEIMQSNNSSWLRFSSITGGSSKDGGISVDQRNIYEMCLFTGGFVTYRLLHDNYGWDVTRCATIIEEMIMEGLLWLDTQGLKGEWQYWEPSWISN</sequence>
<keyword evidence="5" id="KW-0963">Cytoplasm</keyword>
<evidence type="ECO:0000313" key="9">
    <source>
        <dbReference type="EMBL" id="KAG7192220.1"/>
    </source>
</evidence>
<dbReference type="InterPro" id="IPR040608">
    <property type="entry name" value="Snf8/Vps36"/>
</dbReference>
<keyword evidence="7" id="KW-0653">Protein transport</keyword>
<evidence type="ECO:0008006" key="11">
    <source>
        <dbReference type="Google" id="ProtNLM"/>
    </source>
</evidence>
<organism evidence="9 10">
    <name type="scientific">Scheffersomyces spartinae</name>
    <dbReference type="NCBI Taxonomy" id="45513"/>
    <lineage>
        <taxon>Eukaryota</taxon>
        <taxon>Fungi</taxon>
        <taxon>Dikarya</taxon>
        <taxon>Ascomycota</taxon>
        <taxon>Saccharomycotina</taxon>
        <taxon>Pichiomycetes</taxon>
        <taxon>Debaryomycetaceae</taxon>
        <taxon>Scheffersomyces</taxon>
    </lineage>
</organism>
<evidence type="ECO:0000313" key="10">
    <source>
        <dbReference type="Proteomes" id="UP000790833"/>
    </source>
</evidence>
<name>A0A9P8AGD3_9ASCO</name>
<dbReference type="SUPFAM" id="SSF46785">
    <property type="entry name" value="Winged helix' DNA-binding domain"/>
    <property type="match status" value="2"/>
</dbReference>
<dbReference type="AlphaFoldDB" id="A0A9P8AGD3"/>
<dbReference type="Pfam" id="PF04157">
    <property type="entry name" value="EAP30"/>
    <property type="match status" value="1"/>
</dbReference>
<dbReference type="InterPro" id="IPR036388">
    <property type="entry name" value="WH-like_DNA-bd_sf"/>
</dbReference>
<reference evidence="9" key="1">
    <citation type="submission" date="2021-03" db="EMBL/GenBank/DDBJ databases">
        <authorList>
            <person name="Palmer J.M."/>
        </authorList>
    </citation>
    <scope>NUCLEOTIDE SEQUENCE</scope>
    <source>
        <strain evidence="9">ARV_011</strain>
    </source>
</reference>
<keyword evidence="6" id="KW-0967">Endosome</keyword>
<dbReference type="GeneID" id="66115312"/>
<protein>
    <recommendedName>
        <fullName evidence="11">Vacuolar-sorting protein SNF8</fullName>
    </recommendedName>
</protein>
<keyword evidence="10" id="KW-1185">Reference proteome</keyword>
<dbReference type="PANTHER" id="PTHR12806:SF0">
    <property type="entry name" value="VACUOLAR-SORTING PROTEIN SNF8"/>
    <property type="match status" value="1"/>
</dbReference>
<comment type="similarity">
    <text evidence="3">Belongs to the SNF8 family.</text>
</comment>
<dbReference type="FunFam" id="1.10.10.10:FF:000397">
    <property type="entry name" value="Vacuolar-sorting protein SNF8"/>
    <property type="match status" value="1"/>
</dbReference>
<evidence type="ECO:0000256" key="5">
    <source>
        <dbReference type="ARBA" id="ARBA00022490"/>
    </source>
</evidence>
<evidence type="ECO:0000256" key="3">
    <source>
        <dbReference type="ARBA" id="ARBA00009834"/>
    </source>
</evidence>
<proteinExistence type="inferred from homology"/>
<dbReference type="OrthoDB" id="283883at2759"/>
<comment type="subcellular location">
    <subcellularLocation>
        <location evidence="2">Cytoplasm</location>
    </subcellularLocation>
    <subcellularLocation>
        <location evidence="1">Endosome membrane</location>
        <topology evidence="1">Peripheral membrane protein</topology>
    </subcellularLocation>
</comment>
<keyword evidence="8" id="KW-0472">Membrane</keyword>
<dbReference type="GO" id="GO:0043328">
    <property type="term" value="P:protein transport to vacuole involved in ubiquitin-dependent protein catabolic process via the multivesicular body sorting pathway"/>
    <property type="evidence" value="ECO:0007669"/>
    <property type="project" value="TreeGrafter"/>
</dbReference>
<evidence type="ECO:0000256" key="2">
    <source>
        <dbReference type="ARBA" id="ARBA00004496"/>
    </source>
</evidence>